<accession>A0A0C3QL59</accession>
<proteinExistence type="predicted"/>
<dbReference type="HOGENOM" id="CLU_2980824_0_0_1"/>
<protein>
    <submittedName>
        <fullName evidence="1">Uncharacterized protein</fullName>
    </submittedName>
</protein>
<sequence>MRVARPRTPGDRPVPRSPLRLQLKLHMPSLHPKSSFILSVAYEVSCVVPSNPEGVGNL</sequence>
<dbReference type="EMBL" id="KN823011">
    <property type="protein sequence ID" value="KIO27294.1"/>
    <property type="molecule type" value="Genomic_DNA"/>
</dbReference>
<reference evidence="2" key="2">
    <citation type="submission" date="2015-01" db="EMBL/GenBank/DDBJ databases">
        <title>Evolutionary Origins and Diversification of the Mycorrhizal Mutualists.</title>
        <authorList>
            <consortium name="DOE Joint Genome Institute"/>
            <consortium name="Mycorrhizal Genomics Consortium"/>
            <person name="Kohler A."/>
            <person name="Kuo A."/>
            <person name="Nagy L.G."/>
            <person name="Floudas D."/>
            <person name="Copeland A."/>
            <person name="Barry K.W."/>
            <person name="Cichocki N."/>
            <person name="Veneault-Fourrey C."/>
            <person name="LaButti K."/>
            <person name="Lindquist E.A."/>
            <person name="Lipzen A."/>
            <person name="Lundell T."/>
            <person name="Morin E."/>
            <person name="Murat C."/>
            <person name="Riley R."/>
            <person name="Ohm R."/>
            <person name="Sun H."/>
            <person name="Tunlid A."/>
            <person name="Henrissat B."/>
            <person name="Grigoriev I.V."/>
            <person name="Hibbett D.S."/>
            <person name="Martin F."/>
        </authorList>
    </citation>
    <scope>NUCLEOTIDE SEQUENCE [LARGE SCALE GENOMIC DNA]</scope>
    <source>
        <strain evidence="2">MUT 4182</strain>
    </source>
</reference>
<dbReference type="AlphaFoldDB" id="A0A0C3QL59"/>
<evidence type="ECO:0000313" key="1">
    <source>
        <dbReference type="EMBL" id="KIO27294.1"/>
    </source>
</evidence>
<keyword evidence="2" id="KW-1185">Reference proteome</keyword>
<reference evidence="1 2" key="1">
    <citation type="submission" date="2014-04" db="EMBL/GenBank/DDBJ databases">
        <authorList>
            <consortium name="DOE Joint Genome Institute"/>
            <person name="Kuo A."/>
            <person name="Girlanda M."/>
            <person name="Perotto S."/>
            <person name="Kohler A."/>
            <person name="Nagy L.G."/>
            <person name="Floudas D."/>
            <person name="Copeland A."/>
            <person name="Barry K.W."/>
            <person name="Cichocki N."/>
            <person name="Veneault-Fourrey C."/>
            <person name="LaButti K."/>
            <person name="Lindquist E.A."/>
            <person name="Lipzen A."/>
            <person name="Lundell T."/>
            <person name="Morin E."/>
            <person name="Murat C."/>
            <person name="Sun H."/>
            <person name="Tunlid A."/>
            <person name="Henrissat B."/>
            <person name="Grigoriev I.V."/>
            <person name="Hibbett D.S."/>
            <person name="Martin F."/>
            <person name="Nordberg H.P."/>
            <person name="Cantor M.N."/>
            <person name="Hua S.X."/>
        </authorList>
    </citation>
    <scope>NUCLEOTIDE SEQUENCE [LARGE SCALE GENOMIC DNA]</scope>
    <source>
        <strain evidence="1 2">MUT 4182</strain>
    </source>
</reference>
<dbReference type="Proteomes" id="UP000054248">
    <property type="component" value="Unassembled WGS sequence"/>
</dbReference>
<organism evidence="1 2">
    <name type="scientific">Tulasnella calospora MUT 4182</name>
    <dbReference type="NCBI Taxonomy" id="1051891"/>
    <lineage>
        <taxon>Eukaryota</taxon>
        <taxon>Fungi</taxon>
        <taxon>Dikarya</taxon>
        <taxon>Basidiomycota</taxon>
        <taxon>Agaricomycotina</taxon>
        <taxon>Agaricomycetes</taxon>
        <taxon>Cantharellales</taxon>
        <taxon>Tulasnellaceae</taxon>
        <taxon>Tulasnella</taxon>
    </lineage>
</organism>
<evidence type="ECO:0000313" key="2">
    <source>
        <dbReference type="Proteomes" id="UP000054248"/>
    </source>
</evidence>
<gene>
    <name evidence="1" type="ORF">M407DRAFT_243399</name>
</gene>
<name>A0A0C3QL59_9AGAM</name>